<feature type="transmembrane region" description="Helical" evidence="1">
    <location>
        <begin position="49"/>
        <end position="70"/>
    </location>
</feature>
<evidence type="ECO:0008006" key="4">
    <source>
        <dbReference type="Google" id="ProtNLM"/>
    </source>
</evidence>
<keyword evidence="1" id="KW-0812">Transmembrane</keyword>
<keyword evidence="3" id="KW-1185">Reference proteome</keyword>
<organism evidence="2 3">
    <name type="scientific">Domibacillus enclensis</name>
    <dbReference type="NCBI Taxonomy" id="1017273"/>
    <lineage>
        <taxon>Bacteria</taxon>
        <taxon>Bacillati</taxon>
        <taxon>Bacillota</taxon>
        <taxon>Bacilli</taxon>
        <taxon>Bacillales</taxon>
        <taxon>Bacillaceae</taxon>
        <taxon>Domibacillus</taxon>
    </lineage>
</organism>
<name>A0ABX4E9L8_9BACI</name>
<proteinExistence type="predicted"/>
<comment type="caution">
    <text evidence="2">The sequence shown here is derived from an EMBL/GenBank/DDBJ whole genome shotgun (WGS) entry which is preliminary data.</text>
</comment>
<reference evidence="3" key="1">
    <citation type="submission" date="2017-03" db="EMBL/GenBank/DDBJ databases">
        <title>Bacillus sp. V-88(T) DSM27956, whole genome shotgun sequencing project.</title>
        <authorList>
            <person name="Dastager S.G."/>
            <person name="Neurgaonkar P.S."/>
            <person name="Dharne M.S."/>
        </authorList>
    </citation>
    <scope>NUCLEOTIDE SEQUENCE [LARGE SCALE GENOMIC DNA]</scope>
    <source>
        <strain evidence="3">DSM 25145</strain>
    </source>
</reference>
<dbReference type="EMBL" id="MWSK01000003">
    <property type="protein sequence ID" value="OXS78326.1"/>
    <property type="molecule type" value="Genomic_DNA"/>
</dbReference>
<feature type="transmembrane region" description="Helical" evidence="1">
    <location>
        <begin position="12"/>
        <end position="37"/>
    </location>
</feature>
<dbReference type="Proteomes" id="UP000215545">
    <property type="component" value="Unassembled WGS sequence"/>
</dbReference>
<protein>
    <recommendedName>
        <fullName evidence="4">YrhC-like protein</fullName>
    </recommendedName>
</protein>
<evidence type="ECO:0000313" key="3">
    <source>
        <dbReference type="Proteomes" id="UP000215545"/>
    </source>
</evidence>
<accession>A0ABX4E9L8</accession>
<gene>
    <name evidence="2" type="ORF">B1B05_06845</name>
</gene>
<evidence type="ECO:0000313" key="2">
    <source>
        <dbReference type="EMBL" id="OXS78326.1"/>
    </source>
</evidence>
<keyword evidence="1" id="KW-1133">Transmembrane helix</keyword>
<keyword evidence="1" id="KW-0472">Membrane</keyword>
<sequence>MYGTLMKKKIRQVFYMIRLGWALTSIGFISIICGLLYPFDVITKETFLVLLIGGALVMFTGTMVRTFAILKKK</sequence>
<evidence type="ECO:0000256" key="1">
    <source>
        <dbReference type="SAM" id="Phobius"/>
    </source>
</evidence>